<dbReference type="AlphaFoldDB" id="A0A1F5G324"/>
<comment type="subunit">
    <text evidence="2">Homodimer.</text>
</comment>
<dbReference type="Proteomes" id="UP000176317">
    <property type="component" value="Unassembled WGS sequence"/>
</dbReference>
<protein>
    <recommendedName>
        <fullName evidence="2">Isoprenyl transferase</fullName>
        <ecNumber evidence="2">2.5.1.-</ecNumber>
    </recommendedName>
</protein>
<dbReference type="PANTHER" id="PTHR10291">
    <property type="entry name" value="DEHYDRODOLICHYL DIPHOSPHATE SYNTHASE FAMILY MEMBER"/>
    <property type="match status" value="1"/>
</dbReference>
<evidence type="ECO:0000256" key="2">
    <source>
        <dbReference type="HAMAP-Rule" id="MF_01139"/>
    </source>
</evidence>
<dbReference type="NCBIfam" id="TIGR00055">
    <property type="entry name" value="uppS"/>
    <property type="match status" value="1"/>
</dbReference>
<comment type="cofactor">
    <cofactor evidence="2">
        <name>Mg(2+)</name>
        <dbReference type="ChEBI" id="CHEBI:18420"/>
    </cofactor>
    <text evidence="2">Binds 2 magnesium ions per subunit.</text>
</comment>
<dbReference type="GO" id="GO:0045547">
    <property type="term" value="F:ditrans,polycis-polyprenyl diphosphate synthase [(2E,6E)-farnesyl diphosphate specific] activity"/>
    <property type="evidence" value="ECO:0007669"/>
    <property type="project" value="TreeGrafter"/>
</dbReference>
<dbReference type="GO" id="GO:0016094">
    <property type="term" value="P:polyprenol biosynthetic process"/>
    <property type="evidence" value="ECO:0007669"/>
    <property type="project" value="TreeGrafter"/>
</dbReference>
<organism evidence="3 4">
    <name type="scientific">Candidatus Curtissbacteria bacterium RBG_13_35_7</name>
    <dbReference type="NCBI Taxonomy" id="1797705"/>
    <lineage>
        <taxon>Bacteria</taxon>
        <taxon>Candidatus Curtissiibacteriota</taxon>
    </lineage>
</organism>
<accession>A0A1F5G324</accession>
<dbReference type="EMBL" id="MFAT01000033">
    <property type="protein sequence ID" value="OGD86248.1"/>
    <property type="molecule type" value="Genomic_DNA"/>
</dbReference>
<comment type="caution">
    <text evidence="3">The sequence shown here is derived from an EMBL/GenBank/DDBJ whole genome shotgun (WGS) entry which is preliminary data.</text>
</comment>
<gene>
    <name evidence="3" type="ORF">A2164_00640</name>
</gene>
<feature type="active site" evidence="2">
    <location>
        <position position="19"/>
    </location>
</feature>
<dbReference type="CDD" id="cd00475">
    <property type="entry name" value="Cis_IPPS"/>
    <property type="match status" value="1"/>
</dbReference>
<dbReference type="HAMAP" id="MF_01139">
    <property type="entry name" value="ISPT"/>
    <property type="match status" value="1"/>
</dbReference>
<dbReference type="SUPFAM" id="SSF64005">
    <property type="entry name" value="Undecaprenyl diphosphate synthase"/>
    <property type="match status" value="1"/>
</dbReference>
<name>A0A1F5G324_9BACT</name>
<feature type="binding site" evidence="2">
    <location>
        <position position="68"/>
    </location>
    <ligand>
        <name>substrate</name>
    </ligand>
</feature>
<dbReference type="PANTHER" id="PTHR10291:SF0">
    <property type="entry name" value="DEHYDRODOLICHYL DIPHOSPHATE SYNTHASE 2"/>
    <property type="match status" value="1"/>
</dbReference>
<reference evidence="3 4" key="1">
    <citation type="journal article" date="2016" name="Nat. Commun.">
        <title>Thousands of microbial genomes shed light on interconnected biogeochemical processes in an aquifer system.</title>
        <authorList>
            <person name="Anantharaman K."/>
            <person name="Brown C.T."/>
            <person name="Hug L.A."/>
            <person name="Sharon I."/>
            <person name="Castelle C.J."/>
            <person name="Probst A.J."/>
            <person name="Thomas B.C."/>
            <person name="Singh A."/>
            <person name="Wilkins M.J."/>
            <person name="Karaoz U."/>
            <person name="Brodie E.L."/>
            <person name="Williams K.H."/>
            <person name="Hubbard S.S."/>
            <person name="Banfield J.F."/>
        </authorList>
    </citation>
    <scope>NUCLEOTIDE SEQUENCE [LARGE SCALE GENOMIC DNA]</scope>
</reference>
<feature type="binding site" evidence="2">
    <location>
        <position position="24"/>
    </location>
    <ligand>
        <name>substrate</name>
    </ligand>
</feature>
<keyword evidence="2" id="KW-0479">Metal-binding</keyword>
<feature type="binding site" evidence="2">
    <location>
        <position position="19"/>
    </location>
    <ligand>
        <name>Mg(2+)</name>
        <dbReference type="ChEBI" id="CHEBI:18420"/>
    </ligand>
</feature>
<keyword evidence="1 2" id="KW-0808">Transferase</keyword>
<dbReference type="InterPro" id="IPR001441">
    <property type="entry name" value="UPP_synth-like"/>
</dbReference>
<sequence length="234" mass="27327">MTTQFASKQVPHHVVIIPDGNRRWAKNRGLEPVEGHKKGLDTALKIVKGSRNLGVRILTLWGFSTENWKRSNTEIKYLMKIYTFFFKKHLKELVKEGVKFKWLGRRDRVPVALREVLEKIEKETAKNKQYLLNICIDYGGHEEIVRAVRKIVAKRIKLSQINEELINNNLETKGLPNPDLLIRTSGEHRTSGIMSWQTSYTELFFSKLLFPDFSLAELKRAIADYSHRHRRFGQ</sequence>
<feature type="binding site" evidence="2">
    <location>
        <begin position="64"/>
        <end position="66"/>
    </location>
    <ligand>
        <name>substrate</name>
    </ligand>
</feature>
<feature type="binding site" evidence="2">
    <location>
        <begin position="20"/>
        <end position="23"/>
    </location>
    <ligand>
        <name>substrate</name>
    </ligand>
</feature>
<proteinExistence type="inferred from homology"/>
<feature type="binding site" evidence="2">
    <location>
        <position position="183"/>
    </location>
    <ligand>
        <name>substrate</name>
    </ligand>
</feature>
<feature type="binding site" evidence="2">
    <location>
        <begin position="189"/>
        <end position="191"/>
    </location>
    <ligand>
        <name>substrate</name>
    </ligand>
</feature>
<dbReference type="Pfam" id="PF01255">
    <property type="entry name" value="Prenyltransf"/>
    <property type="match status" value="1"/>
</dbReference>
<evidence type="ECO:0000256" key="1">
    <source>
        <dbReference type="ARBA" id="ARBA00022679"/>
    </source>
</evidence>
<evidence type="ECO:0000313" key="3">
    <source>
        <dbReference type="EMBL" id="OGD86248.1"/>
    </source>
</evidence>
<keyword evidence="2" id="KW-0460">Magnesium</keyword>
<dbReference type="InterPro" id="IPR036424">
    <property type="entry name" value="UPP_synth-like_sf"/>
</dbReference>
<dbReference type="Gene3D" id="3.40.1180.10">
    <property type="entry name" value="Decaprenyl diphosphate synthase-like"/>
    <property type="match status" value="1"/>
</dbReference>
<comment type="caution">
    <text evidence="2">Lacks conserved residue(s) required for the propagation of feature annotation.</text>
</comment>
<feature type="binding site" evidence="2">
    <location>
        <position position="202"/>
    </location>
    <ligand>
        <name>Mg(2+)</name>
        <dbReference type="ChEBI" id="CHEBI:18420"/>
    </ligand>
</feature>
<dbReference type="GO" id="GO:0000287">
    <property type="term" value="F:magnesium ion binding"/>
    <property type="evidence" value="ECO:0007669"/>
    <property type="project" value="UniProtKB-UniRule"/>
</dbReference>
<comment type="function">
    <text evidence="2">Catalyzes the condensation of isopentenyl diphosphate (IPP) with allylic pyrophosphates generating different type of terpenoids.</text>
</comment>
<feature type="binding site" evidence="2">
    <location>
        <position position="70"/>
    </location>
    <ligand>
        <name>substrate</name>
    </ligand>
</feature>
<dbReference type="EC" id="2.5.1.-" evidence="2"/>
<evidence type="ECO:0000313" key="4">
    <source>
        <dbReference type="Proteomes" id="UP000176317"/>
    </source>
</evidence>
<feature type="active site" description="Proton acceptor" evidence="2">
    <location>
        <position position="67"/>
    </location>
</feature>
<feature type="binding site" evidence="2">
    <location>
        <position position="36"/>
    </location>
    <ligand>
        <name>substrate</name>
    </ligand>
</feature>
<comment type="similarity">
    <text evidence="2">Belongs to the UPP synthase family.</text>
</comment>